<accession>A0ABD2QMN8</accession>
<evidence type="ECO:0000256" key="2">
    <source>
        <dbReference type="ARBA" id="ARBA00033477"/>
    </source>
</evidence>
<comment type="caution">
    <text evidence="5">The sequence shown here is derived from an EMBL/GenBank/DDBJ whole genome shotgun (WGS) entry which is preliminary data.</text>
</comment>
<dbReference type="InterPro" id="IPR035979">
    <property type="entry name" value="RBD_domain_sf"/>
</dbReference>
<dbReference type="Pfam" id="PF00076">
    <property type="entry name" value="RRM_1"/>
    <property type="match status" value="2"/>
</dbReference>
<feature type="domain" description="RRM" evidence="4">
    <location>
        <begin position="84"/>
        <end position="161"/>
    </location>
</feature>
<protein>
    <recommendedName>
        <fullName evidence="2">tRNA selenocysteine-associated protein 1</fullName>
    </recommendedName>
</protein>
<dbReference type="SMART" id="SM00360">
    <property type="entry name" value="RRM"/>
    <property type="match status" value="2"/>
</dbReference>
<gene>
    <name evidence="5" type="primary">TRNAU1AP</name>
    <name evidence="5" type="ORF">Ciccas_001608</name>
</gene>
<organism evidence="5 6">
    <name type="scientific">Cichlidogyrus casuarinus</name>
    <dbReference type="NCBI Taxonomy" id="1844966"/>
    <lineage>
        <taxon>Eukaryota</taxon>
        <taxon>Metazoa</taxon>
        <taxon>Spiralia</taxon>
        <taxon>Lophotrochozoa</taxon>
        <taxon>Platyhelminthes</taxon>
        <taxon>Monogenea</taxon>
        <taxon>Monopisthocotylea</taxon>
        <taxon>Dactylogyridea</taxon>
        <taxon>Ancyrocephalidae</taxon>
        <taxon>Cichlidogyrus</taxon>
    </lineage>
</organism>
<dbReference type="PANTHER" id="PTHR37457">
    <property type="entry name" value="TRNA SELENOCYSTEINE 1-ASSOCIATED PROTEIN 1-RELATED"/>
    <property type="match status" value="1"/>
</dbReference>
<dbReference type="PANTHER" id="PTHR37457:SF3">
    <property type="entry name" value="TRNA SELENOCYSTEINE-ASSOCIATED PROTEIN 1"/>
    <property type="match status" value="1"/>
</dbReference>
<evidence type="ECO:0000256" key="1">
    <source>
        <dbReference type="ARBA" id="ARBA00008920"/>
    </source>
</evidence>
<reference evidence="5 6" key="1">
    <citation type="submission" date="2024-11" db="EMBL/GenBank/DDBJ databases">
        <title>Adaptive evolution of stress response genes in parasites aligns with host niche diversity.</title>
        <authorList>
            <person name="Hahn C."/>
            <person name="Resl P."/>
        </authorList>
    </citation>
    <scope>NUCLEOTIDE SEQUENCE [LARGE SCALE GENOMIC DNA]</scope>
    <source>
        <strain evidence="5">EGGRZ-B1_66</strain>
        <tissue evidence="5">Body</tissue>
    </source>
</reference>
<sequence length="355" mass="38633">MDEPFIRKVFESLEERPVSIKVIRNKVTAQTLGYGFIEFAEAESAKNAMMRHNGKPIPGCPQKRFKLNHASYGKDSQGSVSSDHSLFVGELSDDVDDLMLYNAFKKYSSCRSAKIVSANGKSKGYGFVRFTTESDMEKALTEMQNYTGLGAKPIRVSLAIHRKYGTDAAGIAQSLGMKEDPQNSSVLNAGVPDPYSAAVAAAVSGSSLAQAEYFQTYQHYLQQYYASQQMAQPQIEGGQIVAAQPGSDPNQSASIFGKFVPDAAAGSFAPPPPVPINSASSSDAKLTAKLEHLQQLAQANAPTEPSLTSDVLSSMYDKPRHIDDLDEVFQYMEASRWDAFDANLPLVFNVLPVIY</sequence>
<name>A0ABD2QMN8_9PLAT</name>
<keyword evidence="3" id="KW-0694">RNA-binding</keyword>
<keyword evidence="6" id="KW-1185">Reference proteome</keyword>
<dbReference type="GO" id="GO:0003723">
    <property type="term" value="F:RNA binding"/>
    <property type="evidence" value="ECO:0007669"/>
    <property type="project" value="UniProtKB-UniRule"/>
</dbReference>
<dbReference type="InterPro" id="IPR012677">
    <property type="entry name" value="Nucleotide-bd_a/b_plait_sf"/>
</dbReference>
<dbReference type="Proteomes" id="UP001626550">
    <property type="component" value="Unassembled WGS sequence"/>
</dbReference>
<dbReference type="InterPro" id="IPR040434">
    <property type="entry name" value="TSAP1"/>
</dbReference>
<evidence type="ECO:0000259" key="4">
    <source>
        <dbReference type="PROSITE" id="PS50102"/>
    </source>
</evidence>
<comment type="similarity">
    <text evidence="1">Belongs to the RRM TRSPAP family.</text>
</comment>
<feature type="domain" description="RRM" evidence="4">
    <location>
        <begin position="1"/>
        <end position="72"/>
    </location>
</feature>
<dbReference type="InterPro" id="IPR000504">
    <property type="entry name" value="RRM_dom"/>
</dbReference>
<dbReference type="AlphaFoldDB" id="A0ABD2QMN8"/>
<dbReference type="FunFam" id="3.30.70.330:FF:000159">
    <property type="entry name" value="tRNA selenocysteine 1-associated protein 1"/>
    <property type="match status" value="1"/>
</dbReference>
<proteinExistence type="inferred from homology"/>
<evidence type="ECO:0000313" key="5">
    <source>
        <dbReference type="EMBL" id="KAL3319701.1"/>
    </source>
</evidence>
<dbReference type="EMBL" id="JBJKFK010000108">
    <property type="protein sequence ID" value="KAL3319701.1"/>
    <property type="molecule type" value="Genomic_DNA"/>
</dbReference>
<dbReference type="PROSITE" id="PS50102">
    <property type="entry name" value="RRM"/>
    <property type="match status" value="2"/>
</dbReference>
<evidence type="ECO:0000256" key="3">
    <source>
        <dbReference type="PROSITE-ProRule" id="PRU00176"/>
    </source>
</evidence>
<dbReference type="SUPFAM" id="SSF54928">
    <property type="entry name" value="RNA-binding domain, RBD"/>
    <property type="match status" value="2"/>
</dbReference>
<dbReference type="Gene3D" id="3.30.70.330">
    <property type="match status" value="2"/>
</dbReference>
<evidence type="ECO:0000313" key="6">
    <source>
        <dbReference type="Proteomes" id="UP001626550"/>
    </source>
</evidence>